<evidence type="ECO:0000256" key="1">
    <source>
        <dbReference type="SAM" id="Phobius"/>
    </source>
</evidence>
<gene>
    <name evidence="4" type="ORF">LKD31_12040</name>
</gene>
<feature type="transmembrane region" description="Helical" evidence="1">
    <location>
        <begin position="311"/>
        <end position="332"/>
    </location>
</feature>
<sequence length="451" mass="50697">MTNQRKSMRFIGCLLTVFMLAVVFCLPALADSASSNTYTIPDTNMTVTIPEGATVLSVDTPAGDAAWSKAGILDASEKIKEMQKNGTTAEIVAANGDTIAVAAKSSDYANSVFNLNNLDEKGKKDFLKYMEPSSMDGSTTGTITWYDHAQIPFFMIDICAENIKEEGPVYERLYGTLYDGKIVSFDLFGDTKEISEETDAFMRAVVDSAVISAFAEAPTIENGLSRQSAVTLGAVGVLIVLLIVYFVTTHSRNKREKQLRKETADRLAEYRRSKQDDESVGTGALRFVNETDHDDAAIKTFANYQAYHLQIFMPVFTVVLSVIALYVVWQLGNFDSNWWVMLLLIGFAIYSLYKLATASTNTAKVLMRSYGKLRNRRAAYYFYDGDFRITGLQASNLHPYFQISRMYETNEYFYMYFGEGNTYFIRKDGFKQGDADAFRTFMKEKLGKRFK</sequence>
<keyword evidence="2" id="KW-0732">Signal</keyword>
<evidence type="ECO:0000259" key="3">
    <source>
        <dbReference type="Pfam" id="PF14317"/>
    </source>
</evidence>
<feature type="transmembrane region" description="Helical" evidence="1">
    <location>
        <begin position="338"/>
        <end position="356"/>
    </location>
</feature>
<comment type="caution">
    <text evidence="4">The sequence shown here is derived from an EMBL/GenBank/DDBJ whole genome shotgun (WGS) entry which is preliminary data.</text>
</comment>
<dbReference type="Proteomes" id="UP001199424">
    <property type="component" value="Unassembled WGS sequence"/>
</dbReference>
<accession>A0AAE3ANS4</accession>
<proteinExistence type="predicted"/>
<reference evidence="4" key="1">
    <citation type="submission" date="2021-10" db="EMBL/GenBank/DDBJ databases">
        <title>Anaerobic single-cell dispensing facilitates the cultivation of human gut bacteria.</title>
        <authorList>
            <person name="Afrizal A."/>
        </authorList>
    </citation>
    <scope>NUCLEOTIDE SEQUENCE</scope>
    <source>
        <strain evidence="4">CLA-AA-H250</strain>
    </source>
</reference>
<evidence type="ECO:0000256" key="2">
    <source>
        <dbReference type="SAM" id="SignalP"/>
    </source>
</evidence>
<keyword evidence="1" id="KW-0472">Membrane</keyword>
<feature type="domain" description="YcxB-like C-terminal" evidence="3">
    <location>
        <begin position="382"/>
        <end position="442"/>
    </location>
</feature>
<keyword evidence="1" id="KW-1133">Transmembrane helix</keyword>
<keyword evidence="5" id="KW-1185">Reference proteome</keyword>
<dbReference type="EMBL" id="JAJEQC010000014">
    <property type="protein sequence ID" value="MCC2137736.1"/>
    <property type="molecule type" value="Genomic_DNA"/>
</dbReference>
<evidence type="ECO:0000313" key="4">
    <source>
        <dbReference type="EMBL" id="MCC2137736.1"/>
    </source>
</evidence>
<protein>
    <submittedName>
        <fullName evidence="4">YcxB family protein</fullName>
    </submittedName>
</protein>
<keyword evidence="1" id="KW-0812">Transmembrane</keyword>
<feature type="transmembrane region" description="Helical" evidence="1">
    <location>
        <begin position="229"/>
        <end position="248"/>
    </location>
</feature>
<dbReference type="Pfam" id="PF14317">
    <property type="entry name" value="YcxB"/>
    <property type="match status" value="1"/>
</dbReference>
<dbReference type="AlphaFoldDB" id="A0AAE3ANS4"/>
<organism evidence="4 5">
    <name type="scientific">Hominenteromicrobium mulieris</name>
    <dbReference type="NCBI Taxonomy" id="2885357"/>
    <lineage>
        <taxon>Bacteria</taxon>
        <taxon>Bacillati</taxon>
        <taxon>Bacillota</taxon>
        <taxon>Clostridia</taxon>
        <taxon>Eubacteriales</taxon>
        <taxon>Oscillospiraceae</taxon>
        <taxon>Hominenteromicrobium</taxon>
    </lineage>
</organism>
<name>A0AAE3ANS4_9FIRM</name>
<dbReference type="InterPro" id="IPR025588">
    <property type="entry name" value="YcxB-like_C"/>
</dbReference>
<evidence type="ECO:0000313" key="5">
    <source>
        <dbReference type="Proteomes" id="UP001199424"/>
    </source>
</evidence>
<feature type="signal peptide" evidence="2">
    <location>
        <begin position="1"/>
        <end position="30"/>
    </location>
</feature>
<dbReference type="RefSeq" id="WP_308449889.1">
    <property type="nucleotide sequence ID" value="NZ_JAJEQC010000014.1"/>
</dbReference>
<feature type="chain" id="PRO_5042226125" evidence="2">
    <location>
        <begin position="31"/>
        <end position="451"/>
    </location>
</feature>